<proteinExistence type="inferred from homology"/>
<dbReference type="AlphaFoldDB" id="A0A511D6V7"/>
<feature type="region of interest" description="Disordered" evidence="3">
    <location>
        <begin position="1"/>
        <end position="46"/>
    </location>
</feature>
<evidence type="ECO:0000256" key="2">
    <source>
        <dbReference type="ARBA" id="ARBA00022801"/>
    </source>
</evidence>
<comment type="caution">
    <text evidence="5">The sequence shown here is derived from an EMBL/GenBank/DDBJ whole genome shotgun (WGS) entry which is preliminary data.</text>
</comment>
<dbReference type="Gene3D" id="3.10.350.10">
    <property type="entry name" value="LysM domain"/>
    <property type="match status" value="1"/>
</dbReference>
<dbReference type="Pfam" id="PF01476">
    <property type="entry name" value="LysM"/>
    <property type="match status" value="1"/>
</dbReference>
<evidence type="ECO:0000313" key="6">
    <source>
        <dbReference type="Proteomes" id="UP000321328"/>
    </source>
</evidence>
<evidence type="ECO:0000259" key="4">
    <source>
        <dbReference type="PROSITE" id="PS51782"/>
    </source>
</evidence>
<evidence type="ECO:0000256" key="1">
    <source>
        <dbReference type="ARBA" id="ARBA00010830"/>
    </source>
</evidence>
<accession>A0A511D6V7</accession>
<gene>
    <name evidence="5" type="ORF">PA7_43290</name>
</gene>
<sequence>MRTGPGTAARPCPAVTVPRNLTWDRDGPSGPVGSPAFSPGSGSDAQRRRIAMPRYRGQHRKPTTAGRAIARTALAGAVAGAPLVVAVPAAHAATDTTWDRVAQCESGGNWSINTGNGYSGGLQFAGQTWRGFGGGEFAPAAHQATRAEQIVVAERVLAKQGWGAWPVCSRKAGAVGQPATLRNAPAAPAAPQIRLSKPAAPAGGGNYVVKAGDTLSRIAAAHDVAGGWQALLAKNPVLAGNPNLIFPGQQLAL</sequence>
<feature type="domain" description="LysM" evidence="4">
    <location>
        <begin position="205"/>
        <end position="253"/>
    </location>
</feature>
<evidence type="ECO:0000256" key="3">
    <source>
        <dbReference type="SAM" id="MobiDB-lite"/>
    </source>
</evidence>
<protein>
    <submittedName>
        <fullName evidence="5">Transglycosylase</fullName>
    </submittedName>
</protein>
<dbReference type="STRING" id="1123024.GCA_000423625_01675"/>
<dbReference type="PANTHER" id="PTHR34700">
    <property type="entry name" value="POTASSIUM BINDING PROTEIN KBP"/>
    <property type="match status" value="1"/>
</dbReference>
<dbReference type="InterPro" id="IPR023346">
    <property type="entry name" value="Lysozyme-like_dom_sf"/>
</dbReference>
<dbReference type="InterPro" id="IPR036779">
    <property type="entry name" value="LysM_dom_sf"/>
</dbReference>
<dbReference type="PANTHER" id="PTHR34700:SF4">
    <property type="entry name" value="PHAGE-LIKE ELEMENT PBSX PROTEIN XKDP"/>
    <property type="match status" value="1"/>
</dbReference>
<reference evidence="5 6" key="1">
    <citation type="submission" date="2019-07" db="EMBL/GenBank/DDBJ databases">
        <title>Whole genome shotgun sequence of Pseudonocardia asaccharolytica NBRC 16224.</title>
        <authorList>
            <person name="Hosoyama A."/>
            <person name="Uohara A."/>
            <person name="Ohji S."/>
            <person name="Ichikawa N."/>
        </authorList>
    </citation>
    <scope>NUCLEOTIDE SEQUENCE [LARGE SCALE GENOMIC DNA]</scope>
    <source>
        <strain evidence="5 6">NBRC 16224</strain>
    </source>
</reference>
<dbReference type="InterPro" id="IPR018392">
    <property type="entry name" value="LysM"/>
</dbReference>
<dbReference type="SUPFAM" id="SSF53955">
    <property type="entry name" value="Lysozyme-like"/>
    <property type="match status" value="1"/>
</dbReference>
<keyword evidence="6" id="KW-1185">Reference proteome</keyword>
<dbReference type="Proteomes" id="UP000321328">
    <property type="component" value="Unassembled WGS sequence"/>
</dbReference>
<dbReference type="InterPro" id="IPR052196">
    <property type="entry name" value="Bact_Kbp"/>
</dbReference>
<evidence type="ECO:0000313" key="5">
    <source>
        <dbReference type="EMBL" id="GEL20492.1"/>
    </source>
</evidence>
<dbReference type="CDD" id="cd00118">
    <property type="entry name" value="LysM"/>
    <property type="match status" value="1"/>
</dbReference>
<organism evidence="5 6">
    <name type="scientific">Pseudonocardia asaccharolytica DSM 44247 = NBRC 16224</name>
    <dbReference type="NCBI Taxonomy" id="1123024"/>
    <lineage>
        <taxon>Bacteria</taxon>
        <taxon>Bacillati</taxon>
        <taxon>Actinomycetota</taxon>
        <taxon>Actinomycetes</taxon>
        <taxon>Pseudonocardiales</taxon>
        <taxon>Pseudonocardiaceae</taxon>
        <taxon>Pseudonocardia</taxon>
    </lineage>
</organism>
<dbReference type="EMBL" id="BJVI01000074">
    <property type="protein sequence ID" value="GEL20492.1"/>
    <property type="molecule type" value="Genomic_DNA"/>
</dbReference>
<dbReference type="GO" id="GO:0016787">
    <property type="term" value="F:hydrolase activity"/>
    <property type="evidence" value="ECO:0007669"/>
    <property type="project" value="UniProtKB-KW"/>
</dbReference>
<comment type="similarity">
    <text evidence="1">Belongs to the transglycosylase family. Rpf subfamily.</text>
</comment>
<dbReference type="SUPFAM" id="SSF54106">
    <property type="entry name" value="LysM domain"/>
    <property type="match status" value="1"/>
</dbReference>
<keyword evidence="2" id="KW-0378">Hydrolase</keyword>
<name>A0A511D6V7_9PSEU</name>
<dbReference type="PROSITE" id="PS51782">
    <property type="entry name" value="LYSM"/>
    <property type="match status" value="1"/>
</dbReference>
<dbReference type="Pfam" id="PF06737">
    <property type="entry name" value="Transglycosylas"/>
    <property type="match status" value="1"/>
</dbReference>
<dbReference type="Gene3D" id="1.10.530.10">
    <property type="match status" value="1"/>
</dbReference>
<dbReference type="CDD" id="cd13925">
    <property type="entry name" value="RPF"/>
    <property type="match status" value="1"/>
</dbReference>
<dbReference type="InterPro" id="IPR010618">
    <property type="entry name" value="RPF"/>
</dbReference>